<organism evidence="2 3">
    <name type="scientific">Acanthosepion pharaonis</name>
    <name type="common">Pharaoh cuttlefish</name>
    <name type="synonym">Sepia pharaonis</name>
    <dbReference type="NCBI Taxonomy" id="158019"/>
    <lineage>
        <taxon>Eukaryota</taxon>
        <taxon>Metazoa</taxon>
        <taxon>Spiralia</taxon>
        <taxon>Lophotrochozoa</taxon>
        <taxon>Mollusca</taxon>
        <taxon>Cephalopoda</taxon>
        <taxon>Coleoidea</taxon>
        <taxon>Decapodiformes</taxon>
        <taxon>Sepiida</taxon>
        <taxon>Sepiina</taxon>
        <taxon>Sepiidae</taxon>
        <taxon>Acanthosepion</taxon>
    </lineage>
</organism>
<dbReference type="AlphaFoldDB" id="A0A812E507"/>
<dbReference type="Proteomes" id="UP000597762">
    <property type="component" value="Unassembled WGS sequence"/>
</dbReference>
<evidence type="ECO:0000313" key="2">
    <source>
        <dbReference type="EMBL" id="CAE1317955.1"/>
    </source>
</evidence>
<keyword evidence="1" id="KW-0472">Membrane</keyword>
<reference evidence="2" key="1">
    <citation type="submission" date="2021-01" db="EMBL/GenBank/DDBJ databases">
        <authorList>
            <person name="Li R."/>
            <person name="Bekaert M."/>
        </authorList>
    </citation>
    <scope>NUCLEOTIDE SEQUENCE</scope>
    <source>
        <strain evidence="2">Farmed</strain>
    </source>
</reference>
<proteinExistence type="predicted"/>
<keyword evidence="1" id="KW-0812">Transmembrane</keyword>
<evidence type="ECO:0000256" key="1">
    <source>
        <dbReference type="SAM" id="Phobius"/>
    </source>
</evidence>
<keyword evidence="3" id="KW-1185">Reference proteome</keyword>
<evidence type="ECO:0000313" key="3">
    <source>
        <dbReference type="Proteomes" id="UP000597762"/>
    </source>
</evidence>
<gene>
    <name evidence="2" type="ORF">SPHA_68463</name>
</gene>
<feature type="transmembrane region" description="Helical" evidence="1">
    <location>
        <begin position="43"/>
        <end position="62"/>
    </location>
</feature>
<dbReference type="EMBL" id="CAHIKZ030004982">
    <property type="protein sequence ID" value="CAE1317955.1"/>
    <property type="molecule type" value="Genomic_DNA"/>
</dbReference>
<keyword evidence="1" id="KW-1133">Transmembrane helix</keyword>
<sequence>MASSFLLSFSDTRYTLSSSLWFSSFFLSFFLLLYTIHLVTEVYTFFLSGFPFSFFLLLYTVQLETERYTFFLSGFLFSSNAGCILSVQISLRLQFGVLEQKYLFSYFLSGVTWVESDKFHHYQMSLIFPFINYQRFDFRSCSFKVKTATNS</sequence>
<name>A0A812E507_ACAPH</name>
<accession>A0A812E507</accession>
<feature type="transmembrane region" description="Helical" evidence="1">
    <location>
        <begin position="20"/>
        <end position="36"/>
    </location>
</feature>
<comment type="caution">
    <text evidence="2">The sequence shown here is derived from an EMBL/GenBank/DDBJ whole genome shotgun (WGS) entry which is preliminary data.</text>
</comment>
<protein>
    <submittedName>
        <fullName evidence="2">Uncharacterized protein</fullName>
    </submittedName>
</protein>
<feature type="transmembrane region" description="Helical" evidence="1">
    <location>
        <begin position="68"/>
        <end position="91"/>
    </location>
</feature>